<feature type="transmembrane region" description="Helical" evidence="2">
    <location>
        <begin position="442"/>
        <end position="469"/>
    </location>
</feature>
<gene>
    <name evidence="3" type="ORF">IBL26_23865</name>
</gene>
<evidence type="ECO:0000256" key="1">
    <source>
        <dbReference type="SAM" id="MobiDB-lite"/>
    </source>
</evidence>
<keyword evidence="2" id="KW-1133">Transmembrane helix</keyword>
<accession>A0ABR7RTC0</accession>
<reference evidence="3 4" key="1">
    <citation type="journal article" date="2013" name="Int. J. Syst. Evol. Microbiol.">
        <title>Roseomonas aerophila sp. nov., isolated from air.</title>
        <authorList>
            <person name="Kim S.J."/>
            <person name="Weon H.Y."/>
            <person name="Ahn J.H."/>
            <person name="Hong S.B."/>
            <person name="Seok S.J."/>
            <person name="Whang K.S."/>
            <person name="Kwon S.W."/>
        </authorList>
    </citation>
    <scope>NUCLEOTIDE SEQUENCE [LARGE SCALE GENOMIC DNA]</scope>
    <source>
        <strain evidence="3 4">NBRC 108923</strain>
    </source>
</reference>
<dbReference type="InterPro" id="IPR005625">
    <property type="entry name" value="PepSY-ass_TM"/>
</dbReference>
<dbReference type="PANTHER" id="PTHR34219">
    <property type="entry name" value="IRON-REGULATED INNER MEMBRANE PROTEIN-RELATED"/>
    <property type="match status" value="1"/>
</dbReference>
<feature type="region of interest" description="Disordered" evidence="1">
    <location>
        <begin position="268"/>
        <end position="307"/>
    </location>
</feature>
<name>A0ABR7RTC0_9PROT</name>
<feature type="transmembrane region" description="Helical" evidence="2">
    <location>
        <begin position="27"/>
        <end position="51"/>
    </location>
</feature>
<proteinExistence type="predicted"/>
<feature type="transmembrane region" description="Helical" evidence="2">
    <location>
        <begin position="401"/>
        <end position="422"/>
    </location>
</feature>
<keyword evidence="2" id="KW-0812">Transmembrane</keyword>
<dbReference type="EMBL" id="JACTVA010000079">
    <property type="protein sequence ID" value="MBC9209894.1"/>
    <property type="molecule type" value="Genomic_DNA"/>
</dbReference>
<evidence type="ECO:0000256" key="2">
    <source>
        <dbReference type="SAM" id="Phobius"/>
    </source>
</evidence>
<dbReference type="Proteomes" id="UP000626026">
    <property type="component" value="Unassembled WGS sequence"/>
</dbReference>
<dbReference type="PANTHER" id="PTHR34219:SF1">
    <property type="entry name" value="PEPSY DOMAIN-CONTAINING PROTEIN"/>
    <property type="match status" value="1"/>
</dbReference>
<organism evidence="3 4">
    <name type="scientific">Teichococcus aerophilus</name>
    <dbReference type="NCBI Taxonomy" id="1224513"/>
    <lineage>
        <taxon>Bacteria</taxon>
        <taxon>Pseudomonadati</taxon>
        <taxon>Pseudomonadota</taxon>
        <taxon>Alphaproteobacteria</taxon>
        <taxon>Acetobacterales</taxon>
        <taxon>Roseomonadaceae</taxon>
        <taxon>Roseomonas</taxon>
    </lineage>
</organism>
<feature type="transmembrane region" description="Helical" evidence="2">
    <location>
        <begin position="208"/>
        <end position="229"/>
    </location>
</feature>
<keyword evidence="4" id="KW-1185">Reference proteome</keyword>
<keyword evidence="2" id="KW-0472">Membrane</keyword>
<dbReference type="Pfam" id="PF03929">
    <property type="entry name" value="PepSY_TM"/>
    <property type="match status" value="1"/>
</dbReference>
<dbReference type="RefSeq" id="WP_187787017.1">
    <property type="nucleotide sequence ID" value="NZ_JACTVA010000079.1"/>
</dbReference>
<sequence length="481" mass="51020">MSASTLPRAATARATALPGLYRAVWRWHFYAGLIALPFLVLLAVTGGLFLFRAELDTLIHRDLMRVEQQAAPARPPEALVAAALAAQPGTAFRFIPAPDPAASAQVGIRTAGGDRIVAYLDPYDARVLGMLPDKGTVMWFVRQLHSLAWFGPVASGIIEIVAGWSILLVGTGLYLWWPRGPRQVRGSALAVRGSPRRRPFWKSLHGTLGVFTAGFIVFLAVTGMPWSVFWGSYANQWANGHNFGYPAGIRVSVPMSGVKLAESGPTSWSLQQARLPESDPHAGHGAADAGGHDHGQAMPAPATPPAPAASTAIGLNAAVAEFTRLGMAPGYAVALPGGPRGVYTGSAYPDDLSQQRVVHLDQYSGRPLLDMGYADYGPLGRGLEWGINVHLGQQYGLANKLVLLAACFGIVALAVSGGVMWWKRRPAGSLGLPPAPAERRLMVGVAAILAIGGVIFPLVGASMLVMLVLDVLLTRRRPRPA</sequence>
<evidence type="ECO:0000313" key="4">
    <source>
        <dbReference type="Proteomes" id="UP000626026"/>
    </source>
</evidence>
<feature type="transmembrane region" description="Helical" evidence="2">
    <location>
        <begin position="147"/>
        <end position="177"/>
    </location>
</feature>
<protein>
    <submittedName>
        <fullName evidence="3">PepSY domain-containing protein</fullName>
    </submittedName>
</protein>
<comment type="caution">
    <text evidence="3">The sequence shown here is derived from an EMBL/GenBank/DDBJ whole genome shotgun (WGS) entry which is preliminary data.</text>
</comment>
<evidence type="ECO:0000313" key="3">
    <source>
        <dbReference type="EMBL" id="MBC9209894.1"/>
    </source>
</evidence>